<dbReference type="GeneID" id="67178182"/>
<protein>
    <submittedName>
        <fullName evidence="2">Uncharacterized protein</fullName>
    </submittedName>
</protein>
<dbReference type="EMBL" id="CP081958">
    <property type="protein sequence ID" value="QZP36381.1"/>
    <property type="molecule type" value="Genomic_DNA"/>
</dbReference>
<dbReference type="AlphaFoldDB" id="A0A8T8W981"/>
<evidence type="ECO:0000313" key="3">
    <source>
        <dbReference type="Proteomes" id="UP000826254"/>
    </source>
</evidence>
<evidence type="ECO:0000313" key="2">
    <source>
        <dbReference type="EMBL" id="QZP36381.1"/>
    </source>
</evidence>
<dbReference type="KEGG" id="hmp:K6T50_08530"/>
<reference evidence="2 3" key="1">
    <citation type="journal article" date="2021" name="Int. J. Syst. Evol. Microbiol.">
        <title>Halobaculum halophilum sp. nov. and Halobaculum salinum sp. nov., isolated from salt lake and saline soil.</title>
        <authorList>
            <person name="Cui H.L."/>
            <person name="Shi X.W."/>
            <person name="Yin X.M."/>
            <person name="Yang X.Y."/>
            <person name="Hou J."/>
            <person name="Zhu L."/>
        </authorList>
    </citation>
    <scope>NUCLEOTIDE SEQUENCE [LARGE SCALE GENOMIC DNA]</scope>
    <source>
        <strain evidence="2 3">NBRC 109044</strain>
    </source>
</reference>
<dbReference type="RefSeq" id="WP_222606204.1">
    <property type="nucleotide sequence ID" value="NZ_CP081958.1"/>
</dbReference>
<keyword evidence="3" id="KW-1185">Reference proteome</keyword>
<sequence>MVSQSTQRLVAVALLAFAVGAVVGPSVNALPGFSDHTGPSELRVTEFERLDAGCAEDVATYSSGSFDAGNYSQVDFIETGDTDANLSAWTERTSPPGTDLSTFRVHVDSRHEGPTNASCETGVLYRITVTPSGGSPEGLIPDAHGTRIQWMENGEFAGCSASYTSPLDGRCPGATDPDRSWANATAGDAPAG</sequence>
<accession>A0A8T8W981</accession>
<evidence type="ECO:0000256" key="1">
    <source>
        <dbReference type="SAM" id="MobiDB-lite"/>
    </source>
</evidence>
<feature type="region of interest" description="Disordered" evidence="1">
    <location>
        <begin position="168"/>
        <end position="192"/>
    </location>
</feature>
<organism evidence="2 3">
    <name type="scientific">Halobaculum magnesiiphilum</name>
    <dbReference type="NCBI Taxonomy" id="1017351"/>
    <lineage>
        <taxon>Archaea</taxon>
        <taxon>Methanobacteriati</taxon>
        <taxon>Methanobacteriota</taxon>
        <taxon>Stenosarchaea group</taxon>
        <taxon>Halobacteria</taxon>
        <taxon>Halobacteriales</taxon>
        <taxon>Haloferacaceae</taxon>
        <taxon>Halobaculum</taxon>
    </lineage>
</organism>
<gene>
    <name evidence="2" type="ORF">K6T50_08530</name>
</gene>
<dbReference type="Proteomes" id="UP000826254">
    <property type="component" value="Chromosome"/>
</dbReference>
<proteinExistence type="predicted"/>
<name>A0A8T8W981_9EURY</name>